<organism evidence="7 8">
    <name type="scientific">Solobacterium moorei</name>
    <dbReference type="NCBI Taxonomy" id="102148"/>
    <lineage>
        <taxon>Bacteria</taxon>
        <taxon>Bacillati</taxon>
        <taxon>Bacillota</taxon>
        <taxon>Erysipelotrichia</taxon>
        <taxon>Erysipelotrichales</taxon>
        <taxon>Erysipelotrichaceae</taxon>
        <taxon>Solobacterium</taxon>
    </lineage>
</organism>
<sequence length="317" mass="34626">MMKKLNLKNRLLLEFGITALGYILLVVLMRIGVLKSYWQGILITICINVILTVSLNMTAGFLGELALGHAAFMAAGAYASAVFTKSMRLLPIIEFPVAILIGGIVAMILGLLVCLPTLRLRGDYLAIITLAFGEIVRNVLINLKVLGGAGGYSAIAKNTTFTWAFALAAITVFLSLSLIHSRHGRSIIAIREDEIAAESSGINTQKYKIITFLYSAFFAGVGGALYAHYMGFLQPSVFTLDKSIEILVMVVLGGMGNIFGSIVSASVLTLLPEVLRSVSDYRMLVYSIVLILMMLVKHAPQMQTFFHRFKRNKEVHS</sequence>
<evidence type="ECO:0000256" key="1">
    <source>
        <dbReference type="ARBA" id="ARBA00004651"/>
    </source>
</evidence>
<evidence type="ECO:0000256" key="6">
    <source>
        <dbReference type="SAM" id="Phobius"/>
    </source>
</evidence>
<dbReference type="AlphaFoldDB" id="A0A412PI82"/>
<name>A0A412PI82_9FIRM</name>
<keyword evidence="2" id="KW-1003">Cell membrane</keyword>
<feature type="transmembrane region" description="Helical" evidence="6">
    <location>
        <begin position="209"/>
        <end position="226"/>
    </location>
</feature>
<dbReference type="EMBL" id="QRWX01000001">
    <property type="protein sequence ID" value="RGT57891.1"/>
    <property type="molecule type" value="Genomic_DNA"/>
</dbReference>
<feature type="transmembrane region" description="Helical" evidence="6">
    <location>
        <begin position="95"/>
        <end position="115"/>
    </location>
</feature>
<dbReference type="Proteomes" id="UP000284731">
    <property type="component" value="Unassembled WGS sequence"/>
</dbReference>
<comment type="subcellular location">
    <subcellularLocation>
        <location evidence="1">Cell membrane</location>
        <topology evidence="1">Multi-pass membrane protein</topology>
    </subcellularLocation>
</comment>
<keyword evidence="4 6" id="KW-1133">Transmembrane helix</keyword>
<keyword evidence="5 6" id="KW-0472">Membrane</keyword>
<feature type="transmembrane region" description="Helical" evidence="6">
    <location>
        <begin position="122"/>
        <end position="141"/>
    </location>
</feature>
<feature type="transmembrane region" description="Helical" evidence="6">
    <location>
        <begin position="161"/>
        <end position="179"/>
    </location>
</feature>
<dbReference type="Pfam" id="PF02653">
    <property type="entry name" value="BPD_transp_2"/>
    <property type="match status" value="1"/>
</dbReference>
<dbReference type="InterPro" id="IPR001851">
    <property type="entry name" value="ABC_transp_permease"/>
</dbReference>
<protein>
    <submittedName>
        <fullName evidence="7">Branched-chain amino acid ABC transporter permease</fullName>
    </submittedName>
</protein>
<accession>A0A412PI82</accession>
<dbReference type="PANTHER" id="PTHR30482:SF10">
    <property type="entry name" value="HIGH-AFFINITY BRANCHED-CHAIN AMINO ACID TRANSPORT PROTEIN BRAE"/>
    <property type="match status" value="1"/>
</dbReference>
<proteinExistence type="predicted"/>
<evidence type="ECO:0000256" key="5">
    <source>
        <dbReference type="ARBA" id="ARBA00023136"/>
    </source>
</evidence>
<evidence type="ECO:0000256" key="3">
    <source>
        <dbReference type="ARBA" id="ARBA00022692"/>
    </source>
</evidence>
<evidence type="ECO:0000256" key="4">
    <source>
        <dbReference type="ARBA" id="ARBA00022989"/>
    </source>
</evidence>
<feature type="transmembrane region" description="Helical" evidence="6">
    <location>
        <begin position="246"/>
        <end position="271"/>
    </location>
</feature>
<evidence type="ECO:0000313" key="7">
    <source>
        <dbReference type="EMBL" id="RGT57891.1"/>
    </source>
</evidence>
<feature type="transmembrane region" description="Helical" evidence="6">
    <location>
        <begin position="65"/>
        <end position="83"/>
    </location>
</feature>
<dbReference type="GO" id="GO:0015658">
    <property type="term" value="F:branched-chain amino acid transmembrane transporter activity"/>
    <property type="evidence" value="ECO:0007669"/>
    <property type="project" value="InterPro"/>
</dbReference>
<gene>
    <name evidence="7" type="ORF">DWX20_02245</name>
</gene>
<evidence type="ECO:0000256" key="2">
    <source>
        <dbReference type="ARBA" id="ARBA00022475"/>
    </source>
</evidence>
<feature type="transmembrane region" description="Helical" evidence="6">
    <location>
        <begin position="12"/>
        <end position="31"/>
    </location>
</feature>
<comment type="caution">
    <text evidence="7">The sequence shown here is derived from an EMBL/GenBank/DDBJ whole genome shotgun (WGS) entry which is preliminary data.</text>
</comment>
<dbReference type="PANTHER" id="PTHR30482">
    <property type="entry name" value="HIGH-AFFINITY BRANCHED-CHAIN AMINO ACID TRANSPORT SYSTEM PERMEASE"/>
    <property type="match status" value="1"/>
</dbReference>
<reference evidence="7 8" key="1">
    <citation type="submission" date="2018-08" db="EMBL/GenBank/DDBJ databases">
        <title>A genome reference for cultivated species of the human gut microbiota.</title>
        <authorList>
            <person name="Zou Y."/>
            <person name="Xue W."/>
            <person name="Luo G."/>
        </authorList>
    </citation>
    <scope>NUCLEOTIDE SEQUENCE [LARGE SCALE GENOMIC DNA]</scope>
    <source>
        <strain evidence="7 8">AF18-46</strain>
    </source>
</reference>
<dbReference type="InterPro" id="IPR043428">
    <property type="entry name" value="LivM-like"/>
</dbReference>
<evidence type="ECO:0000313" key="8">
    <source>
        <dbReference type="Proteomes" id="UP000284731"/>
    </source>
</evidence>
<dbReference type="GO" id="GO:0005886">
    <property type="term" value="C:plasma membrane"/>
    <property type="evidence" value="ECO:0007669"/>
    <property type="project" value="UniProtKB-SubCell"/>
</dbReference>
<keyword evidence="3 6" id="KW-0812">Transmembrane</keyword>
<dbReference type="CDD" id="cd06581">
    <property type="entry name" value="TM_PBP1_LivM_like"/>
    <property type="match status" value="1"/>
</dbReference>
<feature type="transmembrane region" description="Helical" evidence="6">
    <location>
        <begin position="37"/>
        <end position="58"/>
    </location>
</feature>
<feature type="transmembrane region" description="Helical" evidence="6">
    <location>
        <begin position="283"/>
        <end position="300"/>
    </location>
</feature>